<evidence type="ECO:0000256" key="14">
    <source>
        <dbReference type="SAM" id="SignalP"/>
    </source>
</evidence>
<accession>A0AAJ7XD35</accession>
<sequence>MQAGALLVALGLLAASASKQEKVLSQEHYVEGEHNPDYDREALFGGEESLEEFSKLNPEEAARRLQALVSKIDADGDGFLSKDELSRWTMQSFRRYATEETRERFPEVDRDGDGVVSWDEYRQHEYESLPGGDGGEAAAAAGGGGGDGGGGDDEEEEERSSLQSLYAREKKKFGKADSDGVQGLNITEFLAFEHPEEFDYMQDSVLEEALLEHDKDGDGFVDLAEFLGDYHRDPTAESDPEWVITETDKFTSEFDIDHDGKLNPSELLSWLMPNNLEVAEDETEHLLEHMDTDGDGQLSHDEVVQNKELFLTSEVTDYGRQLGEQYAHHEEL</sequence>
<dbReference type="CTD" id="5955"/>
<feature type="domain" description="EF-hand" evidence="15">
    <location>
        <begin position="60"/>
        <end position="95"/>
    </location>
</feature>
<evidence type="ECO:0000256" key="6">
    <source>
        <dbReference type="ARBA" id="ARBA00022824"/>
    </source>
</evidence>
<feature type="domain" description="EF-hand" evidence="15">
    <location>
        <begin position="96"/>
        <end position="131"/>
    </location>
</feature>
<dbReference type="FunFam" id="1.10.238.10:FF:000104">
    <property type="entry name" value="calumenin isoform X1"/>
    <property type="match status" value="1"/>
</dbReference>
<evidence type="ECO:0000256" key="8">
    <source>
        <dbReference type="ARBA" id="ARBA00023180"/>
    </source>
</evidence>
<feature type="domain" description="EF-hand" evidence="15">
    <location>
        <begin position="253"/>
        <end position="277"/>
    </location>
</feature>
<keyword evidence="4 14" id="KW-0732">Signal</keyword>
<evidence type="ECO:0000256" key="7">
    <source>
        <dbReference type="ARBA" id="ARBA00022837"/>
    </source>
</evidence>
<proteinExistence type="inferred from homology"/>
<dbReference type="AlphaFoldDB" id="A0AAJ7XD35"/>
<comment type="function">
    <text evidence="10">Probable molecular chaperone assisting protein biosynthesis and transport in the endoplasmic reticulum. Required for the proper biosynthesis and transport of pulmonary surfactant-associated protein A/SP-A, pulmonary surfactant-associated protein D/SP-D and the lipid transporter ABCA3. By regulating both the proper expression and the degradation through the endoplasmic reticulum-associated protein degradation pathway of these proteins plays a crucial role in pulmonary surfactant homeostasis. Has an anti-fibrotic activity by negatively regulating the secretion of type I and type III collagens. This calcium-binding protein also transiently associates with immature PCSK6 and regulates its secretion.</text>
</comment>
<protein>
    <recommendedName>
        <fullName evidence="12">Reticulocalbin-3</fullName>
    </recommendedName>
</protein>
<feature type="signal peptide" evidence="14">
    <location>
        <begin position="1"/>
        <end position="25"/>
    </location>
</feature>
<dbReference type="PANTHER" id="PTHR10827">
    <property type="entry name" value="RETICULOCALBIN"/>
    <property type="match status" value="1"/>
</dbReference>
<dbReference type="KEGG" id="pmrn:116953554"/>
<keyword evidence="8" id="KW-0325">Glycoprotein</keyword>
<dbReference type="GO" id="GO:0015031">
    <property type="term" value="P:protein transport"/>
    <property type="evidence" value="ECO:0007669"/>
    <property type="project" value="UniProtKB-ARBA"/>
</dbReference>
<dbReference type="Pfam" id="PF13202">
    <property type="entry name" value="EF-hand_5"/>
    <property type="match status" value="1"/>
</dbReference>
<dbReference type="PROSITE" id="PS50222">
    <property type="entry name" value="EF_HAND_2"/>
    <property type="match status" value="5"/>
</dbReference>
<keyword evidence="5" id="KW-0677">Repeat</keyword>
<dbReference type="InterPro" id="IPR018247">
    <property type="entry name" value="EF_Hand_1_Ca_BS"/>
</dbReference>
<dbReference type="Pfam" id="PF13499">
    <property type="entry name" value="EF-hand_7"/>
    <property type="match status" value="2"/>
</dbReference>
<dbReference type="InterPro" id="IPR002048">
    <property type="entry name" value="EF_hand_dom"/>
</dbReference>
<feature type="region of interest" description="Disordered" evidence="13">
    <location>
        <begin position="121"/>
        <end position="165"/>
    </location>
</feature>
<gene>
    <name evidence="17" type="primary">RCN2</name>
</gene>
<evidence type="ECO:0000259" key="15">
    <source>
        <dbReference type="PROSITE" id="PS50222"/>
    </source>
</evidence>
<organism evidence="16 17">
    <name type="scientific">Petromyzon marinus</name>
    <name type="common">Sea lamprey</name>
    <dbReference type="NCBI Taxonomy" id="7757"/>
    <lineage>
        <taxon>Eukaryota</taxon>
        <taxon>Metazoa</taxon>
        <taxon>Chordata</taxon>
        <taxon>Craniata</taxon>
        <taxon>Vertebrata</taxon>
        <taxon>Cyclostomata</taxon>
        <taxon>Hyperoartia</taxon>
        <taxon>Petromyzontiformes</taxon>
        <taxon>Petromyzontidae</taxon>
        <taxon>Petromyzon</taxon>
    </lineage>
</organism>
<dbReference type="SUPFAM" id="SSF47473">
    <property type="entry name" value="EF-hand"/>
    <property type="match status" value="2"/>
</dbReference>
<evidence type="ECO:0000256" key="3">
    <source>
        <dbReference type="ARBA" id="ARBA00022723"/>
    </source>
</evidence>
<evidence type="ECO:0000256" key="13">
    <source>
        <dbReference type="SAM" id="MobiDB-lite"/>
    </source>
</evidence>
<evidence type="ECO:0000313" key="16">
    <source>
        <dbReference type="Proteomes" id="UP001318040"/>
    </source>
</evidence>
<evidence type="ECO:0000256" key="10">
    <source>
        <dbReference type="ARBA" id="ARBA00056975"/>
    </source>
</evidence>
<evidence type="ECO:0000256" key="2">
    <source>
        <dbReference type="ARBA" id="ARBA00006431"/>
    </source>
</evidence>
<feature type="chain" id="PRO_5042584341" description="Reticulocalbin-3" evidence="14">
    <location>
        <begin position="26"/>
        <end position="332"/>
    </location>
</feature>
<feature type="domain" description="EF-hand" evidence="15">
    <location>
        <begin position="201"/>
        <end position="236"/>
    </location>
</feature>
<keyword evidence="7" id="KW-0106">Calcium</keyword>
<keyword evidence="6" id="KW-0256">Endoplasmic reticulum</keyword>
<name>A0AAJ7XD35_PETMA</name>
<keyword evidence="9" id="KW-0143">Chaperone</keyword>
<evidence type="ECO:0000256" key="9">
    <source>
        <dbReference type="ARBA" id="ARBA00023186"/>
    </source>
</evidence>
<comment type="subunit">
    <text evidence="11">Interacts with PCSK6 (immature form including the propeptide); probably involved in the maturation and the secretion of PCSK6.</text>
</comment>
<dbReference type="PANTHER" id="PTHR10827:SF78">
    <property type="entry name" value="RETICULOCALBIN-2"/>
    <property type="match status" value="1"/>
</dbReference>
<keyword evidence="3" id="KW-0479">Metal-binding</keyword>
<dbReference type="Gene3D" id="1.10.238.10">
    <property type="entry name" value="EF-hand"/>
    <property type="match status" value="3"/>
</dbReference>
<comment type="similarity">
    <text evidence="2">Belongs to the CREC family.</text>
</comment>
<dbReference type="GO" id="GO:0005509">
    <property type="term" value="F:calcium ion binding"/>
    <property type="evidence" value="ECO:0007669"/>
    <property type="project" value="InterPro"/>
</dbReference>
<evidence type="ECO:0000256" key="4">
    <source>
        <dbReference type="ARBA" id="ARBA00022729"/>
    </source>
</evidence>
<evidence type="ECO:0000256" key="12">
    <source>
        <dbReference type="ARBA" id="ARBA00072696"/>
    </source>
</evidence>
<comment type="subcellular location">
    <subcellularLocation>
        <location evidence="1">Endoplasmic reticulum lumen</location>
    </subcellularLocation>
</comment>
<feature type="domain" description="EF-hand" evidence="15">
    <location>
        <begin position="278"/>
        <end position="313"/>
    </location>
</feature>
<evidence type="ECO:0000313" key="17">
    <source>
        <dbReference type="RefSeq" id="XP_032829747.1"/>
    </source>
</evidence>
<evidence type="ECO:0000256" key="5">
    <source>
        <dbReference type="ARBA" id="ARBA00022737"/>
    </source>
</evidence>
<keyword evidence="16" id="KW-1185">Reference proteome</keyword>
<feature type="compositionally biased region" description="Gly residues" evidence="13">
    <location>
        <begin position="131"/>
        <end position="149"/>
    </location>
</feature>
<reference evidence="17" key="1">
    <citation type="submission" date="2025-08" db="UniProtKB">
        <authorList>
            <consortium name="RefSeq"/>
        </authorList>
    </citation>
    <scope>IDENTIFICATION</scope>
    <source>
        <tissue evidence="17">Sperm</tissue>
    </source>
</reference>
<dbReference type="RefSeq" id="XP_032829747.1">
    <property type="nucleotide sequence ID" value="XM_032973856.1"/>
</dbReference>
<dbReference type="GO" id="GO:0005788">
    <property type="term" value="C:endoplasmic reticulum lumen"/>
    <property type="evidence" value="ECO:0007669"/>
    <property type="project" value="UniProtKB-SubCell"/>
</dbReference>
<dbReference type="InterPro" id="IPR011992">
    <property type="entry name" value="EF-hand-dom_pair"/>
</dbReference>
<evidence type="ECO:0000256" key="11">
    <source>
        <dbReference type="ARBA" id="ARBA00063143"/>
    </source>
</evidence>
<dbReference type="SMART" id="SM00054">
    <property type="entry name" value="EFh"/>
    <property type="match status" value="5"/>
</dbReference>
<dbReference type="Proteomes" id="UP001318040">
    <property type="component" value="Chromosome 52"/>
</dbReference>
<evidence type="ECO:0000256" key="1">
    <source>
        <dbReference type="ARBA" id="ARBA00004319"/>
    </source>
</evidence>
<dbReference type="PROSITE" id="PS00018">
    <property type="entry name" value="EF_HAND_1"/>
    <property type="match status" value="5"/>
</dbReference>